<name>A0A5N1IH16_9BACT</name>
<dbReference type="PANTHER" id="PTHR33992">
    <property type="entry name" value="RIBONUCLEASE P PROTEIN COMPONENT"/>
    <property type="match status" value="1"/>
</dbReference>
<evidence type="ECO:0000256" key="3">
    <source>
        <dbReference type="ARBA" id="ARBA00022722"/>
    </source>
</evidence>
<dbReference type="InterPro" id="IPR020539">
    <property type="entry name" value="RNase_P_CS"/>
</dbReference>
<dbReference type="GO" id="GO:0000049">
    <property type="term" value="F:tRNA binding"/>
    <property type="evidence" value="ECO:0007669"/>
    <property type="project" value="UniProtKB-UniRule"/>
</dbReference>
<keyword evidence="6 7" id="KW-0694">RNA-binding</keyword>
<evidence type="ECO:0000256" key="4">
    <source>
        <dbReference type="ARBA" id="ARBA00022759"/>
    </source>
</evidence>
<proteinExistence type="inferred from homology"/>
<protein>
    <recommendedName>
        <fullName evidence="7 8">Ribonuclease P protein component</fullName>
        <shortName evidence="7">RNase P protein</shortName>
        <shortName evidence="7">RNaseP protein</shortName>
        <ecNumber evidence="7 8">3.1.26.5</ecNumber>
    </recommendedName>
    <alternativeName>
        <fullName evidence="7">Protein C5</fullName>
    </alternativeName>
</protein>
<dbReference type="PROSITE" id="PS00648">
    <property type="entry name" value="RIBONUCLEASE_P"/>
    <property type="match status" value="1"/>
</dbReference>
<dbReference type="GO" id="GO:0001682">
    <property type="term" value="P:tRNA 5'-leader removal"/>
    <property type="evidence" value="ECO:0007669"/>
    <property type="project" value="UniProtKB-UniRule"/>
</dbReference>
<comment type="function">
    <text evidence="1 7">RNaseP catalyzes the removal of the 5'-leader sequence from pre-tRNA to produce the mature 5'-terminus. It can also cleave other RNA substrates such as 4.5S RNA. The protein component plays an auxiliary but essential role in vivo by binding to the 5'-leader sequence and broadening the substrate specificity of the ribozyme.</text>
</comment>
<evidence type="ECO:0000313" key="9">
    <source>
        <dbReference type="EMBL" id="KAA9324953.1"/>
    </source>
</evidence>
<dbReference type="GO" id="GO:0004526">
    <property type="term" value="F:ribonuclease P activity"/>
    <property type="evidence" value="ECO:0007669"/>
    <property type="project" value="UniProtKB-UniRule"/>
</dbReference>
<keyword evidence="3 7" id="KW-0540">Nuclease</keyword>
<keyword evidence="10" id="KW-1185">Reference proteome</keyword>
<dbReference type="InterPro" id="IPR014721">
    <property type="entry name" value="Ribsml_uS5_D2-typ_fold_subgr"/>
</dbReference>
<evidence type="ECO:0000256" key="8">
    <source>
        <dbReference type="NCBIfam" id="TIGR00188"/>
    </source>
</evidence>
<dbReference type="InterPro" id="IPR000100">
    <property type="entry name" value="RNase_P"/>
</dbReference>
<dbReference type="Gene3D" id="3.30.230.10">
    <property type="match status" value="1"/>
</dbReference>
<dbReference type="EC" id="3.1.26.5" evidence="7 8"/>
<dbReference type="PANTHER" id="PTHR33992:SF1">
    <property type="entry name" value="RIBONUCLEASE P PROTEIN COMPONENT"/>
    <property type="match status" value="1"/>
</dbReference>
<dbReference type="InterPro" id="IPR020568">
    <property type="entry name" value="Ribosomal_Su5_D2-typ_SF"/>
</dbReference>
<organism evidence="9 10">
    <name type="scientific">Adhaeribacter soli</name>
    <dbReference type="NCBI Taxonomy" id="2607655"/>
    <lineage>
        <taxon>Bacteria</taxon>
        <taxon>Pseudomonadati</taxon>
        <taxon>Bacteroidota</taxon>
        <taxon>Cytophagia</taxon>
        <taxon>Cytophagales</taxon>
        <taxon>Hymenobacteraceae</taxon>
        <taxon>Adhaeribacter</taxon>
    </lineage>
</organism>
<reference evidence="9 10" key="1">
    <citation type="submission" date="2019-09" db="EMBL/GenBank/DDBJ databases">
        <title>Genome sequence of Adhaeribacter sp. M2.</title>
        <authorList>
            <person name="Srinivasan S."/>
        </authorList>
    </citation>
    <scope>NUCLEOTIDE SEQUENCE [LARGE SCALE GENOMIC DNA]</scope>
    <source>
        <strain evidence="9 10">M2</strain>
    </source>
</reference>
<comment type="catalytic activity">
    <reaction evidence="7">
        <text>Endonucleolytic cleavage of RNA, removing 5'-extranucleotides from tRNA precursor.</text>
        <dbReference type="EC" id="3.1.26.5"/>
    </reaction>
</comment>
<dbReference type="NCBIfam" id="TIGR00188">
    <property type="entry name" value="rnpA"/>
    <property type="match status" value="1"/>
</dbReference>
<keyword evidence="5 7" id="KW-0378">Hydrolase</keyword>
<dbReference type="HAMAP" id="MF_00227">
    <property type="entry name" value="RNase_P"/>
    <property type="match status" value="1"/>
</dbReference>
<dbReference type="SUPFAM" id="SSF54211">
    <property type="entry name" value="Ribosomal protein S5 domain 2-like"/>
    <property type="match status" value="1"/>
</dbReference>
<dbReference type="GO" id="GO:0030677">
    <property type="term" value="C:ribonuclease P complex"/>
    <property type="evidence" value="ECO:0007669"/>
    <property type="project" value="TreeGrafter"/>
</dbReference>
<evidence type="ECO:0000256" key="7">
    <source>
        <dbReference type="HAMAP-Rule" id="MF_00227"/>
    </source>
</evidence>
<evidence type="ECO:0000256" key="1">
    <source>
        <dbReference type="ARBA" id="ARBA00002663"/>
    </source>
</evidence>
<evidence type="ECO:0000256" key="5">
    <source>
        <dbReference type="ARBA" id="ARBA00022801"/>
    </source>
</evidence>
<comment type="subunit">
    <text evidence="7">Consists of a catalytic RNA component (M1 or rnpB) and a protein subunit.</text>
</comment>
<dbReference type="RefSeq" id="WP_150905959.1">
    <property type="nucleotide sequence ID" value="NZ_VTWT01000014.1"/>
</dbReference>
<gene>
    <name evidence="7 9" type="primary">rnpA</name>
    <name evidence="9" type="ORF">F0P94_18740</name>
</gene>
<dbReference type="EMBL" id="VTWT01000014">
    <property type="protein sequence ID" value="KAA9324953.1"/>
    <property type="molecule type" value="Genomic_DNA"/>
</dbReference>
<comment type="caution">
    <text evidence="9">The sequence shown here is derived from an EMBL/GenBank/DDBJ whole genome shotgun (WGS) entry which is preliminary data.</text>
</comment>
<dbReference type="Proteomes" id="UP000326570">
    <property type="component" value="Unassembled WGS sequence"/>
</dbReference>
<sequence length="137" mass="15648">MQSDKSQFAPEGTISHTFSKAERLCSKKLISQLFAKGSAFNLYPLRFVSLKAEAPSPDFPQVLISVSKKYFKRAHDRNRIKRQIREAYRLNKHKLLSENGQSYAVVGIIYIGKEKSAYNVIEKKLNSGLERLLKEQG</sequence>
<keyword evidence="2 7" id="KW-0819">tRNA processing</keyword>
<dbReference type="GO" id="GO:0042781">
    <property type="term" value="F:3'-tRNA processing endoribonuclease activity"/>
    <property type="evidence" value="ECO:0007669"/>
    <property type="project" value="TreeGrafter"/>
</dbReference>
<dbReference type="AlphaFoldDB" id="A0A5N1IH16"/>
<evidence type="ECO:0000313" key="10">
    <source>
        <dbReference type="Proteomes" id="UP000326570"/>
    </source>
</evidence>
<accession>A0A5N1IH16</accession>
<keyword evidence="4 7" id="KW-0255">Endonuclease</keyword>
<dbReference type="Pfam" id="PF00825">
    <property type="entry name" value="Ribonuclease_P"/>
    <property type="match status" value="1"/>
</dbReference>
<evidence type="ECO:0000256" key="2">
    <source>
        <dbReference type="ARBA" id="ARBA00022694"/>
    </source>
</evidence>
<comment type="similarity">
    <text evidence="7">Belongs to the RnpA family.</text>
</comment>
<evidence type="ECO:0000256" key="6">
    <source>
        <dbReference type="ARBA" id="ARBA00022884"/>
    </source>
</evidence>